<proteinExistence type="predicted"/>
<protein>
    <submittedName>
        <fullName evidence="1">Uncharacterized protein</fullName>
    </submittedName>
</protein>
<dbReference type="AlphaFoldDB" id="A0A8R7QV77"/>
<reference evidence="1" key="2">
    <citation type="submission" date="2018-03" db="EMBL/GenBank/DDBJ databases">
        <title>The Triticum urartu genome reveals the dynamic nature of wheat genome evolution.</title>
        <authorList>
            <person name="Ling H."/>
            <person name="Ma B."/>
            <person name="Shi X."/>
            <person name="Liu H."/>
            <person name="Dong L."/>
            <person name="Sun H."/>
            <person name="Cao Y."/>
            <person name="Gao Q."/>
            <person name="Zheng S."/>
            <person name="Li Y."/>
            <person name="Yu Y."/>
            <person name="Du H."/>
            <person name="Qi M."/>
            <person name="Li Y."/>
            <person name="Yu H."/>
            <person name="Cui Y."/>
            <person name="Wang N."/>
            <person name="Chen C."/>
            <person name="Wu H."/>
            <person name="Zhao Y."/>
            <person name="Zhang J."/>
            <person name="Li Y."/>
            <person name="Zhou W."/>
            <person name="Zhang B."/>
            <person name="Hu W."/>
            <person name="Eijk M."/>
            <person name="Tang J."/>
            <person name="Witsenboer H."/>
            <person name="Zhao S."/>
            <person name="Li Z."/>
            <person name="Zhang A."/>
            <person name="Wang D."/>
            <person name="Liang C."/>
        </authorList>
    </citation>
    <scope>NUCLEOTIDE SEQUENCE [LARGE SCALE GENOMIC DNA]</scope>
    <source>
        <strain evidence="1">cv. G1812</strain>
    </source>
</reference>
<keyword evidence="2" id="KW-1185">Reference proteome</keyword>
<dbReference type="EnsemblPlants" id="TuG1812G0700000020.01.T01">
    <property type="protein sequence ID" value="TuG1812G0700000020.01.T01"/>
    <property type="gene ID" value="TuG1812G0700000020.01"/>
</dbReference>
<sequence>MSVVPFLKSYFSPSLSSSVHNHHHHRRKFSWLQYSRPTDGGSKLTGYNCLQVRGVRTIASRGGATFSRFIPQGTNLDRAVY</sequence>
<reference evidence="1" key="3">
    <citation type="submission" date="2022-06" db="UniProtKB">
        <authorList>
            <consortium name="EnsemblPlants"/>
        </authorList>
    </citation>
    <scope>IDENTIFICATION</scope>
</reference>
<reference evidence="2" key="1">
    <citation type="journal article" date="2013" name="Nature">
        <title>Draft genome of the wheat A-genome progenitor Triticum urartu.</title>
        <authorList>
            <person name="Ling H.Q."/>
            <person name="Zhao S."/>
            <person name="Liu D."/>
            <person name="Wang J."/>
            <person name="Sun H."/>
            <person name="Zhang C."/>
            <person name="Fan H."/>
            <person name="Li D."/>
            <person name="Dong L."/>
            <person name="Tao Y."/>
            <person name="Gao C."/>
            <person name="Wu H."/>
            <person name="Li Y."/>
            <person name="Cui Y."/>
            <person name="Guo X."/>
            <person name="Zheng S."/>
            <person name="Wang B."/>
            <person name="Yu K."/>
            <person name="Liang Q."/>
            <person name="Yang W."/>
            <person name="Lou X."/>
            <person name="Chen J."/>
            <person name="Feng M."/>
            <person name="Jian J."/>
            <person name="Zhang X."/>
            <person name="Luo G."/>
            <person name="Jiang Y."/>
            <person name="Liu J."/>
            <person name="Wang Z."/>
            <person name="Sha Y."/>
            <person name="Zhang B."/>
            <person name="Wu H."/>
            <person name="Tang D."/>
            <person name="Shen Q."/>
            <person name="Xue P."/>
            <person name="Zou S."/>
            <person name="Wang X."/>
            <person name="Liu X."/>
            <person name="Wang F."/>
            <person name="Yang Y."/>
            <person name="An X."/>
            <person name="Dong Z."/>
            <person name="Zhang K."/>
            <person name="Zhang X."/>
            <person name="Luo M.C."/>
            <person name="Dvorak J."/>
            <person name="Tong Y."/>
            <person name="Wang J."/>
            <person name="Yang H."/>
            <person name="Li Z."/>
            <person name="Wang D."/>
            <person name="Zhang A."/>
            <person name="Wang J."/>
        </authorList>
    </citation>
    <scope>NUCLEOTIDE SEQUENCE</scope>
    <source>
        <strain evidence="2">cv. G1812</strain>
    </source>
</reference>
<dbReference type="Proteomes" id="UP000015106">
    <property type="component" value="Chromosome 7"/>
</dbReference>
<dbReference type="Gramene" id="TuG1812G0700000020.01.T01">
    <property type="protein sequence ID" value="TuG1812G0700000020.01.T01"/>
    <property type="gene ID" value="TuG1812G0700000020.01"/>
</dbReference>
<evidence type="ECO:0000313" key="1">
    <source>
        <dbReference type="EnsemblPlants" id="TuG1812G0700000020.01.T01"/>
    </source>
</evidence>
<accession>A0A8R7QV77</accession>
<evidence type="ECO:0000313" key="2">
    <source>
        <dbReference type="Proteomes" id="UP000015106"/>
    </source>
</evidence>
<name>A0A8R7QV77_TRIUA</name>
<organism evidence="1 2">
    <name type="scientific">Triticum urartu</name>
    <name type="common">Red wild einkorn</name>
    <name type="synonym">Crithodium urartu</name>
    <dbReference type="NCBI Taxonomy" id="4572"/>
    <lineage>
        <taxon>Eukaryota</taxon>
        <taxon>Viridiplantae</taxon>
        <taxon>Streptophyta</taxon>
        <taxon>Embryophyta</taxon>
        <taxon>Tracheophyta</taxon>
        <taxon>Spermatophyta</taxon>
        <taxon>Magnoliopsida</taxon>
        <taxon>Liliopsida</taxon>
        <taxon>Poales</taxon>
        <taxon>Poaceae</taxon>
        <taxon>BOP clade</taxon>
        <taxon>Pooideae</taxon>
        <taxon>Triticodae</taxon>
        <taxon>Triticeae</taxon>
        <taxon>Triticinae</taxon>
        <taxon>Triticum</taxon>
    </lineage>
</organism>